<evidence type="ECO:0000313" key="8">
    <source>
        <dbReference type="EMBL" id="KAL5108409.1"/>
    </source>
</evidence>
<dbReference type="Gene3D" id="1.20.1560.10">
    <property type="entry name" value="ABC transporter type 1, transmembrane domain"/>
    <property type="match status" value="1"/>
</dbReference>
<evidence type="ECO:0000313" key="9">
    <source>
        <dbReference type="Proteomes" id="UP001651158"/>
    </source>
</evidence>
<feature type="transmembrane region" description="Helical" evidence="5">
    <location>
        <begin position="12"/>
        <end position="32"/>
    </location>
</feature>
<dbReference type="SUPFAM" id="SSF52540">
    <property type="entry name" value="P-loop containing nucleoside triphosphate hydrolases"/>
    <property type="match status" value="1"/>
</dbReference>
<keyword evidence="3 5" id="KW-1133">Transmembrane helix</keyword>
<dbReference type="InterPro" id="IPR036640">
    <property type="entry name" value="ABC1_TM_sf"/>
</dbReference>
<evidence type="ECO:0000259" key="6">
    <source>
        <dbReference type="PROSITE" id="PS50893"/>
    </source>
</evidence>
<dbReference type="PROSITE" id="PS50929">
    <property type="entry name" value="ABC_TM1F"/>
    <property type="match status" value="1"/>
</dbReference>
<gene>
    <name evidence="8" type="ORF">TcWFU_000885</name>
</gene>
<reference evidence="8 9" key="1">
    <citation type="journal article" date="2022" name="Front. Cell. Infect. Microbiol.">
        <title>The Genomes of Two Strains of Taenia crassiceps the Animal Model for the Study of Human Cysticercosis.</title>
        <authorList>
            <person name="Bobes R.J."/>
            <person name="Estrada K."/>
            <person name="Rios-Valencia D.G."/>
            <person name="Calderon-Gallegos A."/>
            <person name="de la Torre P."/>
            <person name="Carrero J.C."/>
            <person name="Sanchez-Flores A."/>
            <person name="Laclette J.P."/>
        </authorList>
    </citation>
    <scope>NUCLEOTIDE SEQUENCE [LARGE SCALE GENOMIC DNA]</scope>
    <source>
        <strain evidence="8">WFUcys</strain>
    </source>
</reference>
<dbReference type="CDD" id="cd18578">
    <property type="entry name" value="ABC_6TM_Pgp_ABCB1_D2_like"/>
    <property type="match status" value="1"/>
</dbReference>
<name>A0ABR4QFJ2_9CEST</name>
<dbReference type="Pfam" id="PF00005">
    <property type="entry name" value="ABC_tran"/>
    <property type="match status" value="1"/>
</dbReference>
<organism evidence="8 9">
    <name type="scientific">Taenia crassiceps</name>
    <dbReference type="NCBI Taxonomy" id="6207"/>
    <lineage>
        <taxon>Eukaryota</taxon>
        <taxon>Metazoa</taxon>
        <taxon>Spiralia</taxon>
        <taxon>Lophotrochozoa</taxon>
        <taxon>Platyhelminthes</taxon>
        <taxon>Cestoda</taxon>
        <taxon>Eucestoda</taxon>
        <taxon>Cyclophyllidea</taxon>
        <taxon>Taeniidae</taxon>
        <taxon>Taenia</taxon>
    </lineage>
</organism>
<feature type="domain" description="ABC transmembrane type-1" evidence="7">
    <location>
        <begin position="13"/>
        <end position="278"/>
    </location>
</feature>
<dbReference type="PANTHER" id="PTHR43394">
    <property type="entry name" value="ATP-DEPENDENT PERMEASE MDL1, MITOCHONDRIAL"/>
    <property type="match status" value="1"/>
</dbReference>
<keyword evidence="4 5" id="KW-0472">Membrane</keyword>
<feature type="transmembrane region" description="Helical" evidence="5">
    <location>
        <begin position="139"/>
        <end position="160"/>
    </location>
</feature>
<evidence type="ECO:0000256" key="4">
    <source>
        <dbReference type="ARBA" id="ARBA00023136"/>
    </source>
</evidence>
<keyword evidence="9" id="KW-1185">Reference proteome</keyword>
<feature type="domain" description="ABC transporter" evidence="6">
    <location>
        <begin position="242"/>
        <end position="524"/>
    </location>
</feature>
<comment type="subcellular location">
    <subcellularLocation>
        <location evidence="1">Membrane</location>
        <topology evidence="1">Multi-pass membrane protein</topology>
    </subcellularLocation>
</comment>
<evidence type="ECO:0000256" key="2">
    <source>
        <dbReference type="ARBA" id="ARBA00022692"/>
    </source>
</evidence>
<evidence type="ECO:0000256" key="3">
    <source>
        <dbReference type="ARBA" id="ARBA00022989"/>
    </source>
</evidence>
<dbReference type="InterPro" id="IPR011527">
    <property type="entry name" value="ABC1_TM_dom"/>
</dbReference>
<dbReference type="InterPro" id="IPR027417">
    <property type="entry name" value="P-loop_NTPase"/>
</dbReference>
<dbReference type="Proteomes" id="UP001651158">
    <property type="component" value="Unassembled WGS sequence"/>
</dbReference>
<dbReference type="Gene3D" id="3.40.50.300">
    <property type="entry name" value="P-loop containing nucleotide triphosphate hydrolases"/>
    <property type="match status" value="1"/>
</dbReference>
<evidence type="ECO:0000256" key="1">
    <source>
        <dbReference type="ARBA" id="ARBA00004141"/>
    </source>
</evidence>
<keyword evidence="2 5" id="KW-0812">Transmembrane</keyword>
<feature type="transmembrane region" description="Helical" evidence="5">
    <location>
        <begin position="52"/>
        <end position="73"/>
    </location>
</feature>
<dbReference type="Pfam" id="PF00664">
    <property type="entry name" value="ABC_membrane"/>
    <property type="match status" value="1"/>
</dbReference>
<dbReference type="SUPFAM" id="SSF90123">
    <property type="entry name" value="ABC transporter transmembrane region"/>
    <property type="match status" value="1"/>
</dbReference>
<protein>
    <submittedName>
        <fullName evidence="8">Phosphatidylcholine translocator ABCB4</fullName>
    </submittedName>
</protein>
<dbReference type="PROSITE" id="PS50893">
    <property type="entry name" value="ABC_TRANSPORTER_2"/>
    <property type="match status" value="1"/>
</dbReference>
<proteinExistence type="predicted"/>
<evidence type="ECO:0000256" key="5">
    <source>
        <dbReference type="SAM" id="Phobius"/>
    </source>
</evidence>
<dbReference type="InterPro" id="IPR039421">
    <property type="entry name" value="Type_1_exporter"/>
</dbReference>
<accession>A0ABR4QFJ2</accession>
<dbReference type="InterPro" id="IPR003439">
    <property type="entry name" value="ABC_transporter-like_ATP-bd"/>
</dbReference>
<sequence>MLRLNKPGKWYLVVGCISSILIGGTQAAVVIVYTEMYDIFPVSNHQERLDRISVICAAFGGLAALRLVCYTLNEYAFGVAGGRLTTRCRILLFESILKQEVEWFDRPENQPGSLTGRLAGDVPTLQNMTGRRLASMMEILVLIASSLCIAFYFGSLMQTWSAEVSRKSLKGASLAQEVFSASKTVSALQAGEYIVGNYVRHALLSNSQILKGVAHYALANAITNSFMGFEISGVFYLGGILLQRGDISMLQLWRSFSAIGYAASNLGYAESFAPDTKKASKAAKAILDIIHRHPQLRPHRGDFADCPFTENIVFNNVRFRYPICKQIPVPKFTSVCAKFDHFTYPFIRQQIGVVSQEPNLLDLTIRENIAYGLNHQFKDRDDITSGVSMEAILEAGKQANAHDFISSLPKQHETATRVGSRGSRLSGGQKQRIANAKASARDLRLLVLDKAIAALDNEGERLVQTALDEVMQKGGRTCLVVAHRLTTVEACDLVVVLERGKAVEWGTPNALLETKGAYYAPYNAV</sequence>
<dbReference type="EMBL" id="JAKROA010000003">
    <property type="protein sequence ID" value="KAL5108409.1"/>
    <property type="molecule type" value="Genomic_DNA"/>
</dbReference>
<comment type="caution">
    <text evidence="8">The sequence shown here is derived from an EMBL/GenBank/DDBJ whole genome shotgun (WGS) entry which is preliminary data.</text>
</comment>
<evidence type="ECO:0000259" key="7">
    <source>
        <dbReference type="PROSITE" id="PS50929"/>
    </source>
</evidence>
<dbReference type="PANTHER" id="PTHR43394:SF1">
    <property type="entry name" value="ATP-BINDING CASSETTE SUB-FAMILY B MEMBER 10, MITOCHONDRIAL"/>
    <property type="match status" value="1"/>
</dbReference>